<gene>
    <name evidence="1" type="ORF">VL20_2966</name>
</gene>
<dbReference type="Proteomes" id="UP000068167">
    <property type="component" value="Chromosome"/>
</dbReference>
<evidence type="ECO:0008006" key="3">
    <source>
        <dbReference type="Google" id="ProtNLM"/>
    </source>
</evidence>
<keyword evidence="2" id="KW-1185">Reference proteome</keyword>
<dbReference type="KEGG" id="mpk:VL20_2966"/>
<sequence>MAIFQYQILVGKNEPNAVVWFLNGNQVGADLLQILNDLGSQGWEVVGIGDLGFDSRSEIVLKKTI</sequence>
<reference evidence="1 2" key="1">
    <citation type="journal article" date="2016" name="Stand. Genomic Sci.">
        <title>Complete genome sequence and genomic characterization of Microcystis panniformis FACHB 1757 by third-generation sequencing.</title>
        <authorList>
            <person name="Zhang J.Y."/>
            <person name="Guan R."/>
            <person name="Zhang H.J."/>
            <person name="Li H."/>
            <person name="Xiao P."/>
            <person name="Yu G.L."/>
            <person name="Du L."/>
            <person name="Cao D.M."/>
            <person name="Zhu B.C."/>
            <person name="Li R.H."/>
            <person name="Lu Z.H."/>
        </authorList>
    </citation>
    <scope>NUCLEOTIDE SEQUENCE [LARGE SCALE GENOMIC DNA]</scope>
    <source>
        <strain evidence="1 2">FACHB-1757</strain>
    </source>
</reference>
<dbReference type="PATRIC" id="fig|1638788.3.peg.2986"/>
<dbReference type="AlphaFoldDB" id="A0A0K1S1H8"/>
<protein>
    <recommendedName>
        <fullName evidence="3">DUF4177 domain-containing protein</fullName>
    </recommendedName>
</protein>
<proteinExistence type="predicted"/>
<organism evidence="1 2">
    <name type="scientific">Microcystis panniformis FACHB-1757</name>
    <dbReference type="NCBI Taxonomy" id="1638788"/>
    <lineage>
        <taxon>Bacteria</taxon>
        <taxon>Bacillati</taxon>
        <taxon>Cyanobacteriota</taxon>
        <taxon>Cyanophyceae</taxon>
        <taxon>Oscillatoriophycideae</taxon>
        <taxon>Chroococcales</taxon>
        <taxon>Microcystaceae</taxon>
        <taxon>Microcystis</taxon>
    </lineage>
</organism>
<dbReference type="EMBL" id="CP011339">
    <property type="protein sequence ID" value="AKV68002.1"/>
    <property type="molecule type" value="Genomic_DNA"/>
</dbReference>
<evidence type="ECO:0000313" key="1">
    <source>
        <dbReference type="EMBL" id="AKV68002.1"/>
    </source>
</evidence>
<dbReference type="RefSeq" id="WP_002740312.1">
    <property type="nucleotide sequence ID" value="NZ_CP011339.1"/>
</dbReference>
<evidence type="ECO:0000313" key="2">
    <source>
        <dbReference type="Proteomes" id="UP000068167"/>
    </source>
</evidence>
<name>A0A0K1S1H8_9CHRO</name>
<accession>A0A0K1S1H8</accession>